<evidence type="ECO:0000313" key="1">
    <source>
        <dbReference type="EMBL" id="KAF7278788.1"/>
    </source>
</evidence>
<accession>A0A834MCK0</accession>
<dbReference type="EMBL" id="JAACXV010000387">
    <property type="protein sequence ID" value="KAF7278788.1"/>
    <property type="molecule type" value="Genomic_DNA"/>
</dbReference>
<evidence type="ECO:0000313" key="2">
    <source>
        <dbReference type="Proteomes" id="UP000625711"/>
    </source>
</evidence>
<keyword evidence="2" id="KW-1185">Reference proteome</keyword>
<gene>
    <name evidence="1" type="ORF">GWI33_007968</name>
</gene>
<sequence length="106" mass="12466">MQPIQFSSEINNLSVSFCQVMNIKDKWRFLLSGFTRCRVLSFADDSPGQFRLTYFEKAERDNVYGVAGRIGCLFRTRMWNVLRNGCAMLPAGRDFERSFRWKYCGR</sequence>
<name>A0A834MCK0_RHYFE</name>
<dbReference type="Proteomes" id="UP000625711">
    <property type="component" value="Unassembled WGS sequence"/>
</dbReference>
<proteinExistence type="predicted"/>
<dbReference type="AlphaFoldDB" id="A0A834MCK0"/>
<comment type="caution">
    <text evidence="1">The sequence shown here is derived from an EMBL/GenBank/DDBJ whole genome shotgun (WGS) entry which is preliminary data.</text>
</comment>
<organism evidence="1 2">
    <name type="scientific">Rhynchophorus ferrugineus</name>
    <name type="common">Red palm weevil</name>
    <name type="synonym">Curculio ferrugineus</name>
    <dbReference type="NCBI Taxonomy" id="354439"/>
    <lineage>
        <taxon>Eukaryota</taxon>
        <taxon>Metazoa</taxon>
        <taxon>Ecdysozoa</taxon>
        <taxon>Arthropoda</taxon>
        <taxon>Hexapoda</taxon>
        <taxon>Insecta</taxon>
        <taxon>Pterygota</taxon>
        <taxon>Neoptera</taxon>
        <taxon>Endopterygota</taxon>
        <taxon>Coleoptera</taxon>
        <taxon>Polyphaga</taxon>
        <taxon>Cucujiformia</taxon>
        <taxon>Curculionidae</taxon>
        <taxon>Dryophthorinae</taxon>
        <taxon>Rhynchophorus</taxon>
    </lineage>
</organism>
<protein>
    <submittedName>
        <fullName evidence="1">Uncharacterized protein</fullName>
    </submittedName>
</protein>
<reference evidence="1" key="1">
    <citation type="submission" date="2020-08" db="EMBL/GenBank/DDBJ databases">
        <title>Genome sequencing and assembly of the red palm weevil Rhynchophorus ferrugineus.</title>
        <authorList>
            <person name="Dias G.B."/>
            <person name="Bergman C.M."/>
            <person name="Manee M."/>
        </authorList>
    </citation>
    <scope>NUCLEOTIDE SEQUENCE</scope>
    <source>
        <strain evidence="1">AA-2017</strain>
        <tissue evidence="1">Whole larva</tissue>
    </source>
</reference>